<dbReference type="KEGG" id="afi:Acife_2441"/>
<accession>G0JPJ4</accession>
<gene>
    <name evidence="1" type="ORF">Acife_2441</name>
</gene>
<reference evidence="1 2" key="1">
    <citation type="journal article" date="2011" name="J. Bacteriol.">
        <title>Draft genome of the psychrotolerant acidophile Acidithiobacillus ferrivorans SS3.</title>
        <authorList>
            <person name="Liljeqvist M."/>
            <person name="Valdes J."/>
            <person name="Holmes D.S."/>
            <person name="Dopson M."/>
        </authorList>
    </citation>
    <scope>NUCLEOTIDE SEQUENCE [LARGE SCALE GENOMIC DNA]</scope>
    <source>
        <strain evidence="1 2">SS3</strain>
    </source>
</reference>
<dbReference type="HOGENOM" id="CLU_3131195_0_0_6"/>
<evidence type="ECO:0000313" key="1">
    <source>
        <dbReference type="EMBL" id="AEM48535.1"/>
    </source>
</evidence>
<protein>
    <submittedName>
        <fullName evidence="1">Uncharacterized protein</fullName>
    </submittedName>
</protein>
<dbReference type="STRING" id="743299.Acife_2441"/>
<name>G0JPJ4_9PROT</name>
<dbReference type="EMBL" id="CP002985">
    <property type="protein sequence ID" value="AEM48535.1"/>
    <property type="molecule type" value="Genomic_DNA"/>
</dbReference>
<dbReference type="AlphaFoldDB" id="G0JPJ4"/>
<proteinExistence type="predicted"/>
<sequence length="49" mass="5449">MLMADIRPDLGEGYRAGARLYNTLSRCRVSTASMHVEPNLFGFFIVSKG</sequence>
<organism evidence="1 2">
    <name type="scientific">Acidithiobacillus ferrivorans SS3</name>
    <dbReference type="NCBI Taxonomy" id="743299"/>
    <lineage>
        <taxon>Bacteria</taxon>
        <taxon>Pseudomonadati</taxon>
        <taxon>Pseudomonadota</taxon>
        <taxon>Acidithiobacillia</taxon>
        <taxon>Acidithiobacillales</taxon>
        <taxon>Acidithiobacillaceae</taxon>
        <taxon>Acidithiobacillus</taxon>
    </lineage>
</organism>
<dbReference type="Proteomes" id="UP000009220">
    <property type="component" value="Chromosome"/>
</dbReference>
<evidence type="ECO:0000313" key="2">
    <source>
        <dbReference type="Proteomes" id="UP000009220"/>
    </source>
</evidence>